<evidence type="ECO:0000256" key="5">
    <source>
        <dbReference type="ARBA" id="ARBA00022840"/>
    </source>
</evidence>
<proteinExistence type="inferred from homology"/>
<dbReference type="EMBL" id="CP043869">
    <property type="protein sequence ID" value="QEQ98405.1"/>
    <property type="molecule type" value="Genomic_DNA"/>
</dbReference>
<keyword evidence="5 6" id="KW-0067">ATP-binding</keyword>
<keyword evidence="8" id="KW-0418">Kinase</keyword>
<evidence type="ECO:0000259" key="7">
    <source>
        <dbReference type="PROSITE" id="PS50052"/>
    </source>
</evidence>
<feature type="domain" description="Guanylate kinase-like" evidence="7">
    <location>
        <begin position="2"/>
        <end position="180"/>
    </location>
</feature>
<organism evidence="8 9">
    <name type="scientific">Neptunomonas concharum</name>
    <dbReference type="NCBI Taxonomy" id="1031538"/>
    <lineage>
        <taxon>Bacteria</taxon>
        <taxon>Pseudomonadati</taxon>
        <taxon>Pseudomonadota</taxon>
        <taxon>Gammaproteobacteria</taxon>
        <taxon>Oceanospirillales</taxon>
        <taxon>Oceanospirillaceae</taxon>
        <taxon>Neptunomonas</taxon>
    </lineage>
</organism>
<dbReference type="KEGG" id="ncu:F0U83_10290"/>
<dbReference type="NCBIfam" id="TIGR02322">
    <property type="entry name" value="phosphon_PhnN"/>
    <property type="match status" value="1"/>
</dbReference>
<feature type="binding site" evidence="6">
    <location>
        <begin position="9"/>
        <end position="16"/>
    </location>
    <ligand>
        <name>ATP</name>
        <dbReference type="ChEBI" id="CHEBI:30616"/>
    </ligand>
</feature>
<keyword evidence="4 6" id="KW-0547">Nucleotide-binding</keyword>
<dbReference type="InterPro" id="IPR008144">
    <property type="entry name" value="Guanylate_kin-like_dom"/>
</dbReference>
<dbReference type="PROSITE" id="PS50052">
    <property type="entry name" value="GUANYLATE_KINASE_2"/>
    <property type="match status" value="1"/>
</dbReference>
<dbReference type="InterPro" id="IPR027417">
    <property type="entry name" value="P-loop_NTPase"/>
</dbReference>
<dbReference type="GO" id="GO:0005524">
    <property type="term" value="F:ATP binding"/>
    <property type="evidence" value="ECO:0007669"/>
    <property type="project" value="UniProtKB-KW"/>
</dbReference>
<dbReference type="InterPro" id="IPR008145">
    <property type="entry name" value="GK/Ca_channel_bsu"/>
</dbReference>
<protein>
    <recommendedName>
        <fullName evidence="6">Ribose 1,5-bisphosphate phosphokinase PhnN</fullName>
        <ecNumber evidence="6">2.7.4.23</ecNumber>
    </recommendedName>
    <alternativeName>
        <fullName evidence="6">Ribose 1,5-bisphosphokinase</fullName>
    </alternativeName>
</protein>
<dbReference type="Pfam" id="PF13238">
    <property type="entry name" value="AAA_18"/>
    <property type="match status" value="1"/>
</dbReference>
<dbReference type="PANTHER" id="PTHR23117:SF8">
    <property type="entry name" value="RIBOSE 1,5-BISPHOSPHATE PHOSPHOKINASE PHNN"/>
    <property type="match status" value="1"/>
</dbReference>
<dbReference type="AlphaFoldDB" id="A0A5P1RGX2"/>
<dbReference type="GO" id="GO:0006015">
    <property type="term" value="P:5-phosphoribose 1-diphosphate biosynthetic process"/>
    <property type="evidence" value="ECO:0007669"/>
    <property type="project" value="UniProtKB-UniRule"/>
</dbReference>
<dbReference type="OrthoDB" id="341217at2"/>
<evidence type="ECO:0000256" key="1">
    <source>
        <dbReference type="ARBA" id="ARBA00000373"/>
    </source>
</evidence>
<evidence type="ECO:0000256" key="6">
    <source>
        <dbReference type="HAMAP-Rule" id="MF_00836"/>
    </source>
</evidence>
<dbReference type="InterPro" id="IPR012699">
    <property type="entry name" value="PhnN"/>
</dbReference>
<dbReference type="UniPathway" id="UPA00087">
    <property type="reaction ID" value="UER00175"/>
</dbReference>
<comment type="catalytic activity">
    <reaction evidence="1 6">
        <text>alpha-D-ribose 1,5-bisphosphate + ATP = 5-phospho-alpha-D-ribose 1-diphosphate + ADP</text>
        <dbReference type="Rhea" id="RHEA:20109"/>
        <dbReference type="ChEBI" id="CHEBI:30616"/>
        <dbReference type="ChEBI" id="CHEBI:58017"/>
        <dbReference type="ChEBI" id="CHEBI:68688"/>
        <dbReference type="ChEBI" id="CHEBI:456216"/>
        <dbReference type="EC" id="2.7.4.23"/>
    </reaction>
</comment>
<accession>A0A5P1RGX2</accession>
<name>A0A5P1RGX2_9GAMM</name>
<evidence type="ECO:0000256" key="2">
    <source>
        <dbReference type="ARBA" id="ARBA00005069"/>
    </source>
</evidence>
<keyword evidence="9" id="KW-1185">Reference proteome</keyword>
<dbReference type="Proteomes" id="UP000324760">
    <property type="component" value="Chromosome"/>
</dbReference>
<dbReference type="Gene3D" id="3.40.50.300">
    <property type="entry name" value="P-loop containing nucleotide triphosphate hydrolases"/>
    <property type="match status" value="1"/>
</dbReference>
<dbReference type="NCBIfam" id="NF007485">
    <property type="entry name" value="PRK10078.1"/>
    <property type="match status" value="1"/>
</dbReference>
<evidence type="ECO:0000313" key="8">
    <source>
        <dbReference type="EMBL" id="QEQ98405.1"/>
    </source>
</evidence>
<evidence type="ECO:0000256" key="3">
    <source>
        <dbReference type="ARBA" id="ARBA00022679"/>
    </source>
</evidence>
<sequence>MAKIIYLMGPSGSGKDSLLTGLKEQLHPESGFMVAHRYITRHWQSGGENHIELSVDEFRLRQKLGLFAMSWEANGHYYGIGCEVDTWLNANHSVIVNGSREHLPEAIEHYGECLIPVLIEVEENSLRERLVNRGRESSEAIEARIMRSKHYARALSKECLIIHNNGSIDEAVSQLIKLITHVTSESNTFQHV</sequence>
<dbReference type="GO" id="GO:0033863">
    <property type="term" value="F:ribose 1,5-bisphosphate phosphokinase activity"/>
    <property type="evidence" value="ECO:0007669"/>
    <property type="project" value="UniProtKB-UniRule"/>
</dbReference>
<comment type="similarity">
    <text evidence="6">Belongs to the ribose 1,5-bisphosphokinase family.</text>
</comment>
<dbReference type="SUPFAM" id="SSF52540">
    <property type="entry name" value="P-loop containing nucleoside triphosphate hydrolases"/>
    <property type="match status" value="1"/>
</dbReference>
<reference evidence="8 9" key="1">
    <citation type="journal article" date="2019" name="Biochem. Eng. J.">
        <title>Metabolic engineering of the marine bacteria Neptunomonas concharum for the production of acetoin and meso-2,3-butanediol from acetate.</title>
        <authorList>
            <person name="Li W."/>
            <person name="Pu N."/>
            <person name="Liu C.-X."/>
            <person name="Yuan Q.-P."/>
            <person name="Li Z.-J."/>
        </authorList>
    </citation>
    <scope>NUCLEOTIDE SEQUENCE [LARGE SCALE GENOMIC DNA]</scope>
    <source>
        <strain evidence="8 9">JCM17730</strain>
    </source>
</reference>
<dbReference type="GO" id="GO:0005829">
    <property type="term" value="C:cytosol"/>
    <property type="evidence" value="ECO:0007669"/>
    <property type="project" value="TreeGrafter"/>
</dbReference>
<dbReference type="HAMAP" id="MF_00836">
    <property type="entry name" value="PhnN"/>
    <property type="match status" value="1"/>
</dbReference>
<evidence type="ECO:0000256" key="4">
    <source>
        <dbReference type="ARBA" id="ARBA00022741"/>
    </source>
</evidence>
<comment type="pathway">
    <text evidence="2 6">Metabolic intermediate biosynthesis; 5-phospho-alpha-D-ribose 1-diphosphate biosynthesis; 5-phospho-alpha-D-ribose 1-diphosphate from D-ribose 5-phosphate (route II): step 3/3.</text>
</comment>
<dbReference type="PANTHER" id="PTHR23117">
    <property type="entry name" value="GUANYLATE KINASE-RELATED"/>
    <property type="match status" value="1"/>
</dbReference>
<gene>
    <name evidence="6 8" type="primary">phnN</name>
    <name evidence="8" type="ORF">F0U83_10290</name>
</gene>
<dbReference type="EC" id="2.7.4.23" evidence="6"/>
<evidence type="ECO:0000313" key="9">
    <source>
        <dbReference type="Proteomes" id="UP000324760"/>
    </source>
</evidence>
<keyword evidence="3 6" id="KW-0808">Transferase</keyword>
<dbReference type="SMART" id="SM00072">
    <property type="entry name" value="GuKc"/>
    <property type="match status" value="1"/>
</dbReference>
<comment type="function">
    <text evidence="6">Catalyzes the phosphorylation of ribose 1,5-bisphosphate to 5-phospho-D-ribosyl alpha-1-diphosphate (PRPP).</text>
</comment>
<dbReference type="GO" id="GO:0019634">
    <property type="term" value="P:organic phosphonate metabolic process"/>
    <property type="evidence" value="ECO:0007669"/>
    <property type="project" value="UniProtKB-UniRule"/>
</dbReference>